<dbReference type="PANTHER" id="PTHR35271">
    <property type="entry name" value="ABC TRANSPORTER, SUBSTRATE-BINDING LIPOPROTEIN-RELATED"/>
    <property type="match status" value="1"/>
</dbReference>
<accession>A0A370DQH7</accession>
<evidence type="ECO:0000313" key="1">
    <source>
        <dbReference type="EMBL" id="RDH87226.1"/>
    </source>
</evidence>
<gene>
    <name evidence="1" type="ORF">DIZ78_05335</name>
</gene>
<dbReference type="PANTHER" id="PTHR35271:SF1">
    <property type="entry name" value="ABC TRANSPORTER, SUBSTRATE-BINDING LIPOPROTEIN"/>
    <property type="match status" value="1"/>
</dbReference>
<proteinExistence type="predicted"/>
<dbReference type="Proteomes" id="UP000254771">
    <property type="component" value="Unassembled WGS sequence"/>
</dbReference>
<dbReference type="InterPro" id="IPR007487">
    <property type="entry name" value="ABC_transpt-TYRBP-like"/>
</dbReference>
<comment type="caution">
    <text evidence="1">The sequence shown here is derived from an EMBL/GenBank/DDBJ whole genome shotgun (WGS) entry which is preliminary data.</text>
</comment>
<keyword evidence="2" id="KW-1185">Reference proteome</keyword>
<evidence type="ECO:0008006" key="3">
    <source>
        <dbReference type="Google" id="ProtNLM"/>
    </source>
</evidence>
<sequence>MIQMNRSQYRPEQHEDTRHTLRNSFSVRLLLVLLFLGMLLPQTVLAEKCLFISSYHKGYAWSDGVERGLRSVLEGKCDFKQFDMDTKRNKDLEYKKAKGLEAKNLIDNWQPDVVITADDNAAKFVIQAHYKDHSIPFVFCGVNWTVKEYGFPYSNVTGMVEIAPIQPLLDKVIALQENHERAIYIGANTLTETKNLARFKKATERVGIQLDSRLVNTAEEWLVAYRDAQKYDFIIMGSNSGIKGWDKEQITTDILPKTRRLSVTSHGWMMPYTMLGFTKVPEEQGEWSGLLALDILDGAKPSDIAIVPNRKWDIWTNSELLAASGIVLPKNLLRKSKKAH</sequence>
<protein>
    <recommendedName>
        <fullName evidence="3">ABC transporter substrate-binding protein</fullName>
    </recommendedName>
</protein>
<reference evidence="1 2" key="1">
    <citation type="journal article" date="2018" name="ISME J.">
        <title>Endosymbiont genomes yield clues of tubeworm success.</title>
        <authorList>
            <person name="Li Y."/>
            <person name="Liles M.R."/>
            <person name="Halanych K.M."/>
        </authorList>
    </citation>
    <scope>NUCLEOTIDE SEQUENCE [LARGE SCALE GENOMIC DNA]</scope>
    <source>
        <strain evidence="1">A1462</strain>
    </source>
</reference>
<evidence type="ECO:0000313" key="2">
    <source>
        <dbReference type="Proteomes" id="UP000254771"/>
    </source>
</evidence>
<organism evidence="1 2">
    <name type="scientific">endosymbiont of Escarpia spicata</name>
    <dbReference type="NCBI Taxonomy" id="2200908"/>
    <lineage>
        <taxon>Bacteria</taxon>
        <taxon>Pseudomonadati</taxon>
        <taxon>Pseudomonadota</taxon>
        <taxon>Gammaproteobacteria</taxon>
        <taxon>sulfur-oxidizing symbionts</taxon>
    </lineage>
</organism>
<dbReference type="Pfam" id="PF04392">
    <property type="entry name" value="ABC_sub_bind"/>
    <property type="match status" value="1"/>
</dbReference>
<name>A0A370DQH7_9GAMM</name>
<dbReference type="EMBL" id="QFXE01000006">
    <property type="protein sequence ID" value="RDH87226.1"/>
    <property type="molecule type" value="Genomic_DNA"/>
</dbReference>
<dbReference type="AlphaFoldDB" id="A0A370DQH7"/>
<dbReference type="Gene3D" id="3.40.50.2300">
    <property type="match status" value="2"/>
</dbReference>